<accession>A0A3M7SVZ6</accession>
<gene>
    <name evidence="1" type="ORF">BpHYR1_014269</name>
</gene>
<sequence length="96" mass="11567">MKLKEKFTNNHIETIEFYRKKDNDVVVALKENFKIWGWVGKISRSQTWAKICTIWSVQFDIASFLNFLIGKDYLYMKFQEIKLIIHSKQGIYKKEN</sequence>
<evidence type="ECO:0000313" key="1">
    <source>
        <dbReference type="EMBL" id="RNA39827.1"/>
    </source>
</evidence>
<keyword evidence="2" id="KW-1185">Reference proteome</keyword>
<dbReference type="AlphaFoldDB" id="A0A3M7SVZ6"/>
<comment type="caution">
    <text evidence="1">The sequence shown here is derived from an EMBL/GenBank/DDBJ whole genome shotgun (WGS) entry which is preliminary data.</text>
</comment>
<organism evidence="1 2">
    <name type="scientific">Brachionus plicatilis</name>
    <name type="common">Marine rotifer</name>
    <name type="synonym">Brachionus muelleri</name>
    <dbReference type="NCBI Taxonomy" id="10195"/>
    <lineage>
        <taxon>Eukaryota</taxon>
        <taxon>Metazoa</taxon>
        <taxon>Spiralia</taxon>
        <taxon>Gnathifera</taxon>
        <taxon>Rotifera</taxon>
        <taxon>Eurotatoria</taxon>
        <taxon>Monogononta</taxon>
        <taxon>Pseudotrocha</taxon>
        <taxon>Ploima</taxon>
        <taxon>Brachionidae</taxon>
        <taxon>Brachionus</taxon>
    </lineage>
</organism>
<name>A0A3M7SVZ6_BRAPC</name>
<evidence type="ECO:0000313" key="2">
    <source>
        <dbReference type="Proteomes" id="UP000276133"/>
    </source>
</evidence>
<proteinExistence type="predicted"/>
<dbReference type="EMBL" id="REGN01000702">
    <property type="protein sequence ID" value="RNA39827.1"/>
    <property type="molecule type" value="Genomic_DNA"/>
</dbReference>
<reference evidence="1 2" key="1">
    <citation type="journal article" date="2018" name="Sci. Rep.">
        <title>Genomic signatures of local adaptation to the degree of environmental predictability in rotifers.</title>
        <authorList>
            <person name="Franch-Gras L."/>
            <person name="Hahn C."/>
            <person name="Garcia-Roger E.M."/>
            <person name="Carmona M.J."/>
            <person name="Serra M."/>
            <person name="Gomez A."/>
        </authorList>
    </citation>
    <scope>NUCLEOTIDE SEQUENCE [LARGE SCALE GENOMIC DNA]</scope>
    <source>
        <strain evidence="1">HYR1</strain>
    </source>
</reference>
<dbReference type="Proteomes" id="UP000276133">
    <property type="component" value="Unassembled WGS sequence"/>
</dbReference>
<protein>
    <submittedName>
        <fullName evidence="1">Uncharacterized protein</fullName>
    </submittedName>
</protein>